<dbReference type="GO" id="GO:0000981">
    <property type="term" value="F:DNA-binding transcription factor activity, RNA polymerase II-specific"/>
    <property type="evidence" value="ECO:0007669"/>
    <property type="project" value="InterPro"/>
</dbReference>
<sequence length="804" mass="87359">MSSSAEIDLEAFSVKKAIRCDKTSPCSCCVTAGYACTVGTVRHREARSRIFVTSEYEKKMDVIDDRLKNIEDAIVNLSAASSAPGSAEPSSDIDVLSTTWSDPASGDDLRPNGDYTLRMQTLQASDFLEHAVAQGRVRERNPNVHSALTKLRELVQGQRRWSTSLDQRFPMQRPVPDGGLQHLPLPPYTVAMTLLKEAQTGGPTMFVYNSALVGITDLSQLAGATYSSPHTSTHAQLTVVNASLFALFSEQGSNTANLRLKEEYRSYAQLCQANLDTLIKHIPLFQPAKVINIQALLLAVSYAVDMCWPAVAWQLNAQAVQLCQDGGFHRIECMDNDAEMTRIKSNLFWQAFVFDKALSLRLGRASVVADWDITIPKKLDLAAWDQLNKADVPKTWLLTSPLRSRTYEQLYSKEAMSASPMELLSRARELGNECMAIEKEILKLDGDSSSRFKSASDPSDLINMFVVSSKVQFYVMSTFVHRIIPAPEGSGSQFSNECLESSRNAIKCHLNGLGTLGDSAYLKQTYVSWTMMLTPFAPFFILFCHVIERVDIEDLNLLKVFAESLDKLKEASDTAQKLFSLCKTMCDVACAYHEDIWQGDQDGALNHEYDEFMGQMGLGAPGAVLPLINMSSTTATAARPSTSAACSNLYDTPVKDAVCAMPFSNDNANLLKACCKSAPVVSYYDDCGLYCLASGQSTQDLIDCLYGKEAAWGDVFCKGDGNATATATNLSELPASVTATIIGTGSLSATGTRTSSSSSSTSTSDKNSKDDDKNNASPKHGVSAGGILVASLVFGTALLGMVQV</sequence>
<keyword evidence="3" id="KW-0812">Transmembrane</keyword>
<evidence type="ECO:0000313" key="5">
    <source>
        <dbReference type="EMBL" id="CAH0025076.1"/>
    </source>
</evidence>
<comment type="caution">
    <text evidence="5">The sequence shown here is derived from an EMBL/GenBank/DDBJ whole genome shotgun (WGS) entry which is preliminary data.</text>
</comment>
<dbReference type="CDD" id="cd12148">
    <property type="entry name" value="fungal_TF_MHR"/>
    <property type="match status" value="1"/>
</dbReference>
<feature type="compositionally biased region" description="Low complexity" evidence="2">
    <location>
        <begin position="80"/>
        <end position="90"/>
    </location>
</feature>
<evidence type="ECO:0000313" key="6">
    <source>
        <dbReference type="Proteomes" id="UP000696573"/>
    </source>
</evidence>
<dbReference type="GO" id="GO:0008270">
    <property type="term" value="F:zinc ion binding"/>
    <property type="evidence" value="ECO:0007669"/>
    <property type="project" value="InterPro"/>
</dbReference>
<protein>
    <recommendedName>
        <fullName evidence="4">Xylanolytic transcriptional activator regulatory domain-containing protein</fullName>
    </recommendedName>
</protein>
<feature type="transmembrane region" description="Helical" evidence="3">
    <location>
        <begin position="526"/>
        <end position="547"/>
    </location>
</feature>
<dbReference type="Proteomes" id="UP000696573">
    <property type="component" value="Unassembled WGS sequence"/>
</dbReference>
<dbReference type="Pfam" id="PF04082">
    <property type="entry name" value="Fungal_trans"/>
    <property type="match status" value="1"/>
</dbReference>
<evidence type="ECO:0000256" key="3">
    <source>
        <dbReference type="SAM" id="Phobius"/>
    </source>
</evidence>
<gene>
    <name evidence="5" type="ORF">CRHIZ90672A_00005225</name>
</gene>
<name>A0A9N9YNM5_9HYPO</name>
<dbReference type="AlphaFoldDB" id="A0A9N9YNM5"/>
<evidence type="ECO:0000259" key="4">
    <source>
        <dbReference type="SMART" id="SM00906"/>
    </source>
</evidence>
<dbReference type="OrthoDB" id="103819at2759"/>
<feature type="compositionally biased region" description="Low complexity" evidence="2">
    <location>
        <begin position="748"/>
        <end position="765"/>
    </location>
</feature>
<keyword evidence="3" id="KW-1133">Transmembrane helix</keyword>
<keyword evidence="6" id="KW-1185">Reference proteome</keyword>
<organism evidence="5 6">
    <name type="scientific">Clonostachys rhizophaga</name>
    <dbReference type="NCBI Taxonomy" id="160324"/>
    <lineage>
        <taxon>Eukaryota</taxon>
        <taxon>Fungi</taxon>
        <taxon>Dikarya</taxon>
        <taxon>Ascomycota</taxon>
        <taxon>Pezizomycotina</taxon>
        <taxon>Sordariomycetes</taxon>
        <taxon>Hypocreomycetidae</taxon>
        <taxon>Hypocreales</taxon>
        <taxon>Bionectriaceae</taxon>
        <taxon>Clonostachys</taxon>
    </lineage>
</organism>
<feature type="domain" description="Xylanolytic transcriptional activator regulatory" evidence="4">
    <location>
        <begin position="312"/>
        <end position="384"/>
    </location>
</feature>
<dbReference type="InterPro" id="IPR007219">
    <property type="entry name" value="XnlR_reg_dom"/>
</dbReference>
<dbReference type="InterPro" id="IPR036864">
    <property type="entry name" value="Zn2-C6_fun-type_DNA-bd_sf"/>
</dbReference>
<dbReference type="PANTHER" id="PTHR46910:SF5">
    <property type="entry name" value="ZN(II)2CYS6 TRANSCRIPTION FACTOR (EUROFUNG)"/>
    <property type="match status" value="1"/>
</dbReference>
<dbReference type="GO" id="GO:0003677">
    <property type="term" value="F:DNA binding"/>
    <property type="evidence" value="ECO:0007669"/>
    <property type="project" value="InterPro"/>
</dbReference>
<feature type="region of interest" description="Disordered" evidence="2">
    <location>
        <begin position="80"/>
        <end position="110"/>
    </location>
</feature>
<evidence type="ECO:0000256" key="1">
    <source>
        <dbReference type="ARBA" id="ARBA00023242"/>
    </source>
</evidence>
<dbReference type="SMART" id="SM00906">
    <property type="entry name" value="Fungal_trans"/>
    <property type="match status" value="1"/>
</dbReference>
<feature type="transmembrane region" description="Helical" evidence="3">
    <location>
        <begin position="782"/>
        <end position="802"/>
    </location>
</feature>
<reference evidence="5" key="1">
    <citation type="submission" date="2021-10" db="EMBL/GenBank/DDBJ databases">
        <authorList>
            <person name="Piombo E."/>
        </authorList>
    </citation>
    <scope>NUCLEOTIDE SEQUENCE</scope>
</reference>
<dbReference type="InterPro" id="IPR050987">
    <property type="entry name" value="AtrR-like"/>
</dbReference>
<accession>A0A9N9YNM5</accession>
<dbReference type="EMBL" id="CABFNQ020000702">
    <property type="protein sequence ID" value="CAH0025076.1"/>
    <property type="molecule type" value="Genomic_DNA"/>
</dbReference>
<dbReference type="GO" id="GO:0006351">
    <property type="term" value="P:DNA-templated transcription"/>
    <property type="evidence" value="ECO:0007669"/>
    <property type="project" value="InterPro"/>
</dbReference>
<proteinExistence type="predicted"/>
<dbReference type="Gene3D" id="4.10.240.10">
    <property type="entry name" value="Zn(2)-C6 fungal-type DNA-binding domain"/>
    <property type="match status" value="1"/>
</dbReference>
<evidence type="ECO:0000256" key="2">
    <source>
        <dbReference type="SAM" id="MobiDB-lite"/>
    </source>
</evidence>
<feature type="region of interest" description="Disordered" evidence="2">
    <location>
        <begin position="748"/>
        <end position="780"/>
    </location>
</feature>
<keyword evidence="3" id="KW-0472">Membrane</keyword>
<dbReference type="PANTHER" id="PTHR46910">
    <property type="entry name" value="TRANSCRIPTION FACTOR PDR1"/>
    <property type="match status" value="1"/>
</dbReference>
<keyword evidence="1" id="KW-0539">Nucleus</keyword>